<dbReference type="SUPFAM" id="SSF141729">
    <property type="entry name" value="FimD N-terminal domain-like"/>
    <property type="match status" value="1"/>
</dbReference>
<dbReference type="Pfam" id="PF00577">
    <property type="entry name" value="Usher"/>
    <property type="match status" value="1"/>
</dbReference>
<dbReference type="GO" id="GO:0009279">
    <property type="term" value="C:cell outer membrane"/>
    <property type="evidence" value="ECO:0007669"/>
    <property type="project" value="UniProtKB-SubCell"/>
</dbReference>
<gene>
    <name evidence="12" type="ORF">A464_2519</name>
</gene>
<evidence type="ECO:0000256" key="5">
    <source>
        <dbReference type="ARBA" id="ARBA00022558"/>
    </source>
</evidence>
<dbReference type="Gene3D" id="3.10.20.410">
    <property type="match status" value="1"/>
</dbReference>
<dbReference type="InterPro" id="IPR000015">
    <property type="entry name" value="Fimb_usher"/>
</dbReference>
<dbReference type="PROSITE" id="PS01151">
    <property type="entry name" value="FIMBRIAL_USHER"/>
    <property type="match status" value="1"/>
</dbReference>
<accession>S5MYM1</accession>
<dbReference type="Pfam" id="PF13954">
    <property type="entry name" value="PapC_N"/>
    <property type="match status" value="1"/>
</dbReference>
<dbReference type="NCBIfam" id="NF011760">
    <property type="entry name" value="PRK15213.1"/>
    <property type="match status" value="1"/>
</dbReference>
<keyword evidence="6 10" id="KW-0812">Transmembrane</keyword>
<evidence type="ECO:0000313" key="13">
    <source>
        <dbReference type="Proteomes" id="UP000015042"/>
    </source>
</evidence>
<evidence type="ECO:0000256" key="8">
    <source>
        <dbReference type="ARBA" id="ARBA00023136"/>
    </source>
</evidence>
<dbReference type="KEGG" id="sbz:A464_2519"/>
<evidence type="ECO:0000256" key="4">
    <source>
        <dbReference type="ARBA" id="ARBA00022452"/>
    </source>
</evidence>
<dbReference type="EMBL" id="CP006608">
    <property type="protein sequence ID" value="AGR59704.1"/>
    <property type="molecule type" value="Genomic_DNA"/>
</dbReference>
<feature type="domain" description="PapC N-terminal" evidence="11">
    <location>
        <begin position="39"/>
        <end position="176"/>
    </location>
</feature>
<dbReference type="InterPro" id="IPR025885">
    <property type="entry name" value="PapC_N"/>
</dbReference>
<evidence type="ECO:0000256" key="1">
    <source>
        <dbReference type="ARBA" id="ARBA00004571"/>
    </source>
</evidence>
<evidence type="ECO:0000256" key="6">
    <source>
        <dbReference type="ARBA" id="ARBA00022692"/>
    </source>
</evidence>
<name>S5MYM1_SALBN</name>
<dbReference type="InterPro" id="IPR037224">
    <property type="entry name" value="PapC_N_sf"/>
</dbReference>
<dbReference type="InterPro" id="IPR042186">
    <property type="entry name" value="FimD_plug_dom"/>
</dbReference>
<dbReference type="Gene3D" id="2.60.40.3110">
    <property type="match status" value="1"/>
</dbReference>
<keyword evidence="3 10" id="KW-0813">Transport</keyword>
<dbReference type="GO" id="GO:0015473">
    <property type="term" value="F:fimbrial usher porin activity"/>
    <property type="evidence" value="ECO:0007669"/>
    <property type="project" value="InterPro"/>
</dbReference>
<evidence type="ECO:0000259" key="11">
    <source>
        <dbReference type="Pfam" id="PF13954"/>
    </source>
</evidence>
<organism evidence="12 13">
    <name type="scientific">Salmonella bongori N268-08</name>
    <dbReference type="NCBI Taxonomy" id="1197719"/>
    <lineage>
        <taxon>Bacteria</taxon>
        <taxon>Pseudomonadati</taxon>
        <taxon>Pseudomonadota</taxon>
        <taxon>Gammaproteobacteria</taxon>
        <taxon>Enterobacterales</taxon>
        <taxon>Enterobacteriaceae</taxon>
        <taxon>Salmonella</taxon>
    </lineage>
</organism>
<evidence type="ECO:0000256" key="9">
    <source>
        <dbReference type="ARBA" id="ARBA00023237"/>
    </source>
</evidence>
<dbReference type="HOGENOM" id="CLU_009120_1_1_6"/>
<comment type="similarity">
    <text evidence="2 10">Belongs to the fimbrial export usher family.</text>
</comment>
<dbReference type="GO" id="GO:0009297">
    <property type="term" value="P:pilus assembly"/>
    <property type="evidence" value="ECO:0007669"/>
    <property type="project" value="InterPro"/>
</dbReference>
<dbReference type="Proteomes" id="UP000015042">
    <property type="component" value="Chromosome"/>
</dbReference>
<keyword evidence="8 10" id="KW-0472">Membrane</keyword>
<keyword evidence="5 10" id="KW-1029">Fimbrium biogenesis</keyword>
<dbReference type="RefSeq" id="WP_020844855.1">
    <property type="nucleotide sequence ID" value="NC_021870.1"/>
</dbReference>
<keyword evidence="4" id="KW-1134">Transmembrane beta strand</keyword>
<evidence type="ECO:0000256" key="10">
    <source>
        <dbReference type="RuleBase" id="RU003884"/>
    </source>
</evidence>
<dbReference type="PANTHER" id="PTHR30451">
    <property type="entry name" value="OUTER MEMBRANE USHER PROTEIN"/>
    <property type="match status" value="1"/>
</dbReference>
<comment type="subcellular location">
    <subcellularLocation>
        <location evidence="1 10">Cell outer membrane</location>
        <topology evidence="1 10">Multi-pass membrane protein</topology>
    </subcellularLocation>
</comment>
<evidence type="ECO:0000256" key="2">
    <source>
        <dbReference type="ARBA" id="ARBA00008064"/>
    </source>
</evidence>
<dbReference type="PANTHER" id="PTHR30451:SF21">
    <property type="entry name" value="FIMBRIAL USHER DOMAIN-CONTAINING PROTEIN YDET-RELATED"/>
    <property type="match status" value="1"/>
</dbReference>
<reference evidence="12 13" key="1">
    <citation type="submission" date="2013-07" db="EMBL/GenBank/DDBJ databases">
        <title>Genome sequence of Salmonella bongori N268-08 - a rare clinical isolate.</title>
        <authorList>
            <person name="Marti R."/>
            <person name="Hagens S."/>
            <person name="Loessner M.J."/>
            <person name="Klumpp J."/>
        </authorList>
    </citation>
    <scope>NUCLEOTIDE SEQUENCE [LARGE SCALE GENOMIC DNA]</scope>
    <source>
        <strain evidence="12 13">N268-08</strain>
    </source>
</reference>
<sequence length="799" mass="87863">MQPVYFAVEIIYNMFKKKILLILIGTFLQPVCAVMADDEFNMSFIRGGAQDKLPEVFDKNVNFVPGEYLLDVELNGEKIGNGFLTVTDNDKQALCLTTEWLTSQGIFIKEDFYEQEFNVNKRCYVLSNNKNTKVELDNGTQTLKFHIPQAALLSGEHSQRPWDYGAPGFQLAYNANTSKSSGQQRTNYLGVNGNVNIGKWVFSFTTNATNEGGFNTNDLRLTRALESIKADLSIGQTQSTYSPLMNGFSFCGIQLTSNANMSSWLSRTYAPKLQGIATSNARVTVEQNGRVLESIVVPPGPFEISDLGAISSGDLVMTITEENGSKRTERFPVTVMGTLLRPGAMDYGFAVGKKIAGTNKSSADGTFVLGSLDYGFNYVTFNSALLLSQNYQNIGIGSTHSLGWFGALSTSLNLSKARFKRKNEQQGYSASVKYARSLTDTTDLQLIGYRFTDRGYVEYANYDYVSDSTNGLKSKNRYEAILAHRIPEQNIYLSMSGWIQQYWNKPQESGVSFMFSKSFSLFSASLIGNYNKKGEGGGEYMTSLSFNIPFSAFDVMHYSNTSMTYTRGGGMSYMAGSSANLNDRLSYNVSMNRDNNGNNISLSTGYASDYAQLNSMYSKGSSSQNLSLQLSGSILGVYGGGLMLSQNSGSTLAVIDMDGISGAVINGSLPTDSSGRAVISLASYSANAINIDVDNLPTDIEIQGNVINVVPTEKAIIYRKIKYRRVHHYILRVFGKNKYVIPMGTVAKDEADKEVGFVSNGGVLLLNVDSKLKNITLDQCVINLEKLSLTRRTIQDVYC</sequence>
<keyword evidence="9 10" id="KW-0998">Cell outer membrane</keyword>
<dbReference type="AlphaFoldDB" id="S5MYM1"/>
<dbReference type="PATRIC" id="fig|1197719.3.peg.2512"/>
<evidence type="ECO:0000256" key="3">
    <source>
        <dbReference type="ARBA" id="ARBA00022448"/>
    </source>
</evidence>
<dbReference type="Gene3D" id="2.60.40.2610">
    <property type="entry name" value="Outer membrane usher protein FimD, plug domain"/>
    <property type="match status" value="1"/>
</dbReference>
<protein>
    <submittedName>
        <fullName evidence="12">Type 1 fimbriae anchoring protein FimD</fullName>
    </submittedName>
</protein>
<evidence type="ECO:0000313" key="12">
    <source>
        <dbReference type="EMBL" id="AGR59704.1"/>
    </source>
</evidence>
<keyword evidence="7" id="KW-0732">Signal</keyword>
<evidence type="ECO:0000256" key="7">
    <source>
        <dbReference type="ARBA" id="ARBA00022729"/>
    </source>
</evidence>
<dbReference type="eggNOG" id="COG3188">
    <property type="taxonomic scope" value="Bacteria"/>
</dbReference>
<proteinExistence type="inferred from homology"/>
<dbReference type="InterPro" id="IPR018030">
    <property type="entry name" value="Fimbrial_membr_usher_CS"/>
</dbReference>